<name>A0A3R9LQQ9_STRCR</name>
<dbReference type="AlphaFoldDB" id="A0A3R9LQQ9"/>
<dbReference type="Proteomes" id="UP000282617">
    <property type="component" value="Unassembled WGS sequence"/>
</dbReference>
<dbReference type="RefSeq" id="WP_125388054.1">
    <property type="nucleotide sequence ID" value="NZ_RJNA01000003.1"/>
</dbReference>
<organism evidence="3 4">
    <name type="scientific">Streptococcus cristatus</name>
    <dbReference type="NCBI Taxonomy" id="45634"/>
    <lineage>
        <taxon>Bacteria</taxon>
        <taxon>Bacillati</taxon>
        <taxon>Bacillota</taxon>
        <taxon>Bacilli</taxon>
        <taxon>Lactobacillales</taxon>
        <taxon>Streptococcaceae</taxon>
        <taxon>Streptococcus</taxon>
    </lineage>
</organism>
<sequence length="76" mass="8865">MFGFSKTKRENNELKFQNAILKKLRRQDKKKISILEEDKINLESKIDTIASDGLRKGSSVAGKYLVKKRIQKNERI</sequence>
<evidence type="ECO:0000313" key="4">
    <source>
        <dbReference type="Proteomes" id="UP000278843"/>
    </source>
</evidence>
<evidence type="ECO:0000313" key="2">
    <source>
        <dbReference type="EMBL" id="RSI44776.1"/>
    </source>
</evidence>
<comment type="caution">
    <text evidence="3">The sequence shown here is derived from an EMBL/GenBank/DDBJ whole genome shotgun (WGS) entry which is preliminary data.</text>
</comment>
<protein>
    <submittedName>
        <fullName evidence="3">Uncharacterized protein</fullName>
    </submittedName>
</protein>
<dbReference type="EMBL" id="RJNA01000003">
    <property type="protein sequence ID" value="RSI44776.1"/>
    <property type="molecule type" value="Genomic_DNA"/>
</dbReference>
<feature type="coiled-coil region" evidence="1">
    <location>
        <begin position="7"/>
        <end position="45"/>
    </location>
</feature>
<accession>A0A3R9LQQ9</accession>
<reference evidence="4 5" key="1">
    <citation type="submission" date="2018-11" db="EMBL/GenBank/DDBJ databases">
        <title>Species Designations Belie Phenotypic and Genotypic Heterogeneity in Oral Streptococci.</title>
        <authorList>
            <person name="Velsko I."/>
        </authorList>
    </citation>
    <scope>NUCLEOTIDE SEQUENCE [LARGE SCALE GENOMIC DNA]</scope>
    <source>
        <strain evidence="3 4">BCC13</strain>
        <strain evidence="2 5">BCC51</strain>
    </source>
</reference>
<gene>
    <name evidence="3" type="ORF">D8790_06455</name>
    <name evidence="2" type="ORF">D8872_02295</name>
</gene>
<proteinExistence type="predicted"/>
<evidence type="ECO:0000256" key="1">
    <source>
        <dbReference type="SAM" id="Coils"/>
    </source>
</evidence>
<evidence type="ECO:0000313" key="3">
    <source>
        <dbReference type="EMBL" id="RSJ94902.1"/>
    </source>
</evidence>
<evidence type="ECO:0000313" key="5">
    <source>
        <dbReference type="Proteomes" id="UP000282617"/>
    </source>
</evidence>
<dbReference type="Proteomes" id="UP000278843">
    <property type="component" value="Unassembled WGS sequence"/>
</dbReference>
<dbReference type="EMBL" id="RJPU01000004">
    <property type="protein sequence ID" value="RSJ94902.1"/>
    <property type="molecule type" value="Genomic_DNA"/>
</dbReference>
<keyword evidence="1" id="KW-0175">Coiled coil</keyword>